<keyword evidence="4 8" id="KW-0812">Transmembrane</keyword>
<evidence type="ECO:0000256" key="5">
    <source>
        <dbReference type="ARBA" id="ARBA00022989"/>
    </source>
</evidence>
<evidence type="ECO:0000256" key="6">
    <source>
        <dbReference type="ARBA" id="ARBA00023136"/>
    </source>
</evidence>
<evidence type="ECO:0000256" key="3">
    <source>
        <dbReference type="ARBA" id="ARBA00022475"/>
    </source>
</evidence>
<dbReference type="InterPro" id="IPR050445">
    <property type="entry name" value="Bact_polysacc_biosynth/exp"/>
</dbReference>
<dbReference type="EMBL" id="JAARRM010000001">
    <property type="protein sequence ID" value="MBC1520093.1"/>
    <property type="molecule type" value="Genomic_DNA"/>
</dbReference>
<feature type="domain" description="Tyrosine-protein kinase G-rich" evidence="10">
    <location>
        <begin position="142"/>
        <end position="196"/>
    </location>
</feature>
<feature type="transmembrane region" description="Helical" evidence="8">
    <location>
        <begin position="20"/>
        <end position="40"/>
    </location>
</feature>
<dbReference type="PANTHER" id="PTHR32309">
    <property type="entry name" value="TYROSINE-PROTEIN KINASE"/>
    <property type="match status" value="1"/>
</dbReference>
<feature type="region of interest" description="Disordered" evidence="7">
    <location>
        <begin position="227"/>
        <end position="254"/>
    </location>
</feature>
<accession>A0A841ZJ60</accession>
<dbReference type="RefSeq" id="WP_185371704.1">
    <property type="nucleotide sequence ID" value="NZ_JAARRM010000001.1"/>
</dbReference>
<keyword evidence="3" id="KW-1003">Cell membrane</keyword>
<comment type="similarity">
    <text evidence="2">Belongs to the CpsC/CapA family.</text>
</comment>
<sequence length="254" mass="28355">MEELIDLKRIFGAISRGKWYILGAIGLCVCIMSIYLWFIATPVYQSKTQVLVNQVDSSKTNIQAQDVQANLQLVDTYSAIVTSPRILKEVEKELGNKYSREEIANAVQVNSSSNSQIIEITAEYSSAKGATEIVNKTAQVFEKQIPNIMNFGDVTILSQAQYSKTQAPVKPHKSLMLTLSFVIGAIIGIMIIFVQTIFDRTIKSVEDLQEALGLTVLGTVNAFEPEQMEPEKNIEEGSFRNEKKNRTEAINRVQ</sequence>
<dbReference type="Pfam" id="PF02706">
    <property type="entry name" value="Wzz"/>
    <property type="match status" value="1"/>
</dbReference>
<keyword evidence="6 8" id="KW-0472">Membrane</keyword>
<evidence type="ECO:0000259" key="10">
    <source>
        <dbReference type="Pfam" id="PF13807"/>
    </source>
</evidence>
<gene>
    <name evidence="11" type="ORF">HB912_00350</name>
</gene>
<evidence type="ECO:0000313" key="12">
    <source>
        <dbReference type="Proteomes" id="UP000559885"/>
    </source>
</evidence>
<evidence type="ECO:0000259" key="9">
    <source>
        <dbReference type="Pfam" id="PF02706"/>
    </source>
</evidence>
<name>A0A841ZJ60_9LIST</name>
<evidence type="ECO:0000256" key="8">
    <source>
        <dbReference type="SAM" id="Phobius"/>
    </source>
</evidence>
<dbReference type="PANTHER" id="PTHR32309:SF13">
    <property type="entry name" value="FERRIC ENTEROBACTIN TRANSPORT PROTEIN FEPE"/>
    <property type="match status" value="1"/>
</dbReference>
<evidence type="ECO:0000256" key="1">
    <source>
        <dbReference type="ARBA" id="ARBA00004651"/>
    </source>
</evidence>
<feature type="domain" description="Polysaccharide chain length determinant N-terminal" evidence="9">
    <location>
        <begin position="4"/>
        <end position="94"/>
    </location>
</feature>
<keyword evidence="5 8" id="KW-1133">Transmembrane helix</keyword>
<dbReference type="Pfam" id="PF13807">
    <property type="entry name" value="GNVR"/>
    <property type="match status" value="1"/>
</dbReference>
<dbReference type="InterPro" id="IPR003856">
    <property type="entry name" value="LPS_length_determ_N"/>
</dbReference>
<comment type="caution">
    <text evidence="11">The sequence shown here is derived from an EMBL/GenBank/DDBJ whole genome shotgun (WGS) entry which is preliminary data.</text>
</comment>
<dbReference type="InterPro" id="IPR032807">
    <property type="entry name" value="GNVR"/>
</dbReference>
<dbReference type="GO" id="GO:0005886">
    <property type="term" value="C:plasma membrane"/>
    <property type="evidence" value="ECO:0007669"/>
    <property type="project" value="UniProtKB-SubCell"/>
</dbReference>
<evidence type="ECO:0000313" key="11">
    <source>
        <dbReference type="EMBL" id="MBC1520093.1"/>
    </source>
</evidence>
<organism evidence="11 12">
    <name type="scientific">Listeria aquatica</name>
    <dbReference type="NCBI Taxonomy" id="1494960"/>
    <lineage>
        <taxon>Bacteria</taxon>
        <taxon>Bacillati</taxon>
        <taxon>Bacillota</taxon>
        <taxon>Bacilli</taxon>
        <taxon>Bacillales</taxon>
        <taxon>Listeriaceae</taxon>
        <taxon>Listeria</taxon>
    </lineage>
</organism>
<dbReference type="GO" id="GO:0004713">
    <property type="term" value="F:protein tyrosine kinase activity"/>
    <property type="evidence" value="ECO:0007669"/>
    <property type="project" value="TreeGrafter"/>
</dbReference>
<dbReference type="AlphaFoldDB" id="A0A841ZJ60"/>
<evidence type="ECO:0000256" key="7">
    <source>
        <dbReference type="SAM" id="MobiDB-lite"/>
    </source>
</evidence>
<proteinExistence type="inferred from homology"/>
<protein>
    <submittedName>
        <fullName evidence="11">Capsular biosynthesis protein</fullName>
    </submittedName>
</protein>
<feature type="transmembrane region" description="Helical" evidence="8">
    <location>
        <begin position="175"/>
        <end position="194"/>
    </location>
</feature>
<evidence type="ECO:0000256" key="4">
    <source>
        <dbReference type="ARBA" id="ARBA00022692"/>
    </source>
</evidence>
<comment type="subcellular location">
    <subcellularLocation>
        <location evidence="1">Cell membrane</location>
        <topology evidence="1">Multi-pass membrane protein</topology>
    </subcellularLocation>
</comment>
<feature type="compositionally biased region" description="Basic and acidic residues" evidence="7">
    <location>
        <begin position="229"/>
        <end position="254"/>
    </location>
</feature>
<dbReference type="Proteomes" id="UP000559885">
    <property type="component" value="Unassembled WGS sequence"/>
</dbReference>
<reference evidence="11 12" key="1">
    <citation type="submission" date="2020-03" db="EMBL/GenBank/DDBJ databases">
        <title>Soil Listeria distribution.</title>
        <authorList>
            <person name="Liao J."/>
            <person name="Wiedmann M."/>
        </authorList>
    </citation>
    <scope>NUCLEOTIDE SEQUENCE [LARGE SCALE GENOMIC DNA]</scope>
    <source>
        <strain evidence="11 12">FSL L7-1507</strain>
    </source>
</reference>
<evidence type="ECO:0000256" key="2">
    <source>
        <dbReference type="ARBA" id="ARBA00006683"/>
    </source>
</evidence>